<dbReference type="PROSITE" id="PS50249">
    <property type="entry name" value="MPN"/>
    <property type="match status" value="1"/>
</dbReference>
<name>A0A9Q0M1P9_BLOTA</name>
<evidence type="ECO:0000256" key="2">
    <source>
        <dbReference type="ARBA" id="ARBA00022540"/>
    </source>
</evidence>
<dbReference type="SMART" id="SM00232">
    <property type="entry name" value="JAB_MPN"/>
    <property type="match status" value="1"/>
</dbReference>
<feature type="region of interest" description="Disordered" evidence="5">
    <location>
        <begin position="1"/>
        <end position="21"/>
    </location>
</feature>
<dbReference type="InterPro" id="IPR050242">
    <property type="entry name" value="JAMM_MPN+_peptidase_M67A"/>
</dbReference>
<dbReference type="InterPro" id="IPR000555">
    <property type="entry name" value="JAMM/MPN+_dom"/>
</dbReference>
<dbReference type="InterPro" id="IPR037518">
    <property type="entry name" value="MPN"/>
</dbReference>
<dbReference type="Proteomes" id="UP001142055">
    <property type="component" value="Chromosome 3"/>
</dbReference>
<dbReference type="OMA" id="WYQSTYF"/>
<feature type="domain" description="MPN" evidence="6">
    <location>
        <begin position="27"/>
        <end position="162"/>
    </location>
</feature>
<dbReference type="GO" id="GO:0001732">
    <property type="term" value="P:formation of cytoplasmic translation initiation complex"/>
    <property type="evidence" value="ECO:0007669"/>
    <property type="project" value="UniProtKB-UniRule"/>
</dbReference>
<evidence type="ECO:0000256" key="5">
    <source>
        <dbReference type="SAM" id="MobiDB-lite"/>
    </source>
</evidence>
<accession>A0A9Q0M1P9</accession>
<dbReference type="HAMAP" id="MF_03007">
    <property type="entry name" value="eIF3h"/>
    <property type="match status" value="1"/>
</dbReference>
<evidence type="ECO:0000256" key="3">
    <source>
        <dbReference type="ARBA" id="ARBA00022917"/>
    </source>
</evidence>
<comment type="function">
    <text evidence="4">Component of the eukaryotic translation initiation factor 3 (eIF-3) complex, which is involved in protein synthesis of a specialized repertoire of mRNAs and, together with other initiation factors, stimulates binding of mRNA and methionyl-tRNAi to the 40S ribosome. The eIF-3 complex specifically targets and initiates translation of a subset of mRNAs involved in cell proliferation.</text>
</comment>
<dbReference type="GO" id="GO:0003743">
    <property type="term" value="F:translation initiation factor activity"/>
    <property type="evidence" value="ECO:0007669"/>
    <property type="project" value="UniProtKB-UniRule"/>
</dbReference>
<evidence type="ECO:0000313" key="7">
    <source>
        <dbReference type="EMBL" id="KAJ6217252.1"/>
    </source>
</evidence>
<dbReference type="GO" id="GO:0033290">
    <property type="term" value="C:eukaryotic 48S preinitiation complex"/>
    <property type="evidence" value="ECO:0007669"/>
    <property type="project" value="UniProtKB-UniRule"/>
</dbReference>
<evidence type="ECO:0000313" key="8">
    <source>
        <dbReference type="Proteomes" id="UP001142055"/>
    </source>
</evidence>
<keyword evidence="3 4" id="KW-0648">Protein biosynthesis</keyword>
<dbReference type="AlphaFoldDB" id="A0A9Q0M1P9"/>
<evidence type="ECO:0000256" key="4">
    <source>
        <dbReference type="HAMAP-Rule" id="MF_03007"/>
    </source>
</evidence>
<organism evidence="7 8">
    <name type="scientific">Blomia tropicalis</name>
    <name type="common">Mite</name>
    <dbReference type="NCBI Taxonomy" id="40697"/>
    <lineage>
        <taxon>Eukaryota</taxon>
        <taxon>Metazoa</taxon>
        <taxon>Ecdysozoa</taxon>
        <taxon>Arthropoda</taxon>
        <taxon>Chelicerata</taxon>
        <taxon>Arachnida</taxon>
        <taxon>Acari</taxon>
        <taxon>Acariformes</taxon>
        <taxon>Sarcoptiformes</taxon>
        <taxon>Astigmata</taxon>
        <taxon>Glycyphagoidea</taxon>
        <taxon>Echimyopodidae</taxon>
        <taxon>Blomia</taxon>
    </lineage>
</organism>
<gene>
    <name evidence="7" type="ORF">RDWZM_008409</name>
</gene>
<dbReference type="InterPro" id="IPR027524">
    <property type="entry name" value="eIF3h"/>
</dbReference>
<keyword evidence="2 4" id="KW-0396">Initiation factor</keyword>
<dbReference type="GO" id="GO:0005852">
    <property type="term" value="C:eukaryotic translation initiation factor 3 complex"/>
    <property type="evidence" value="ECO:0007669"/>
    <property type="project" value="UniProtKB-UniRule"/>
</dbReference>
<dbReference type="PANTHER" id="PTHR10410">
    <property type="entry name" value="EUKARYOTIC TRANSLATION INITIATION FACTOR 3 -RELATED"/>
    <property type="match status" value="1"/>
</dbReference>
<dbReference type="EMBL" id="JAPWDV010000003">
    <property type="protein sequence ID" value="KAJ6217252.1"/>
    <property type="molecule type" value="Genomic_DNA"/>
</dbReference>
<protein>
    <recommendedName>
        <fullName evidence="4">Eukaryotic translation initiation factor 3 subunit H</fullName>
        <shortName evidence="4">eIF3h</shortName>
    </recommendedName>
</protein>
<sequence length="335" mass="38472">MSKSHGGYNRRGQQPKPAAQESPIKFVQIDGLVILKIIKHCHEEGSSPEAQGVLLGLVYDNRLEITNCFPFPRSNDDDETDETSVEYQYTMMRHLRNVNVDHLQVGWYQCNPYGSQLNKLETVDSQFLYQSAIDESVVIFFDPIRTQRGFLSLKTYRLTNLAMTLCKNGEFKPETLRQNKMSFEKFFEEIPIIIRNSHLIKALLLEIDEDIPIDAGRQLMDIGGFSVVEKSLQSHIKSVEDLNKQAYQLRNQVIKHHEIARENMNRSNAKMPPLNEEEVAKMMKPFKQTSLQRLENMLNYAQTSNYGQQSSLYATQNIGKLFMAKAVQNTANTSN</sequence>
<keyword evidence="1 4" id="KW-0963">Cytoplasm</keyword>
<dbReference type="Pfam" id="PF01398">
    <property type="entry name" value="JAB"/>
    <property type="match status" value="1"/>
</dbReference>
<proteinExistence type="inferred from homology"/>
<dbReference type="InterPro" id="IPR045810">
    <property type="entry name" value="eIF3h_C"/>
</dbReference>
<evidence type="ECO:0000259" key="6">
    <source>
        <dbReference type="PROSITE" id="PS50249"/>
    </source>
</evidence>
<reference evidence="7" key="1">
    <citation type="submission" date="2022-12" db="EMBL/GenBank/DDBJ databases">
        <title>Genome assemblies of Blomia tropicalis.</title>
        <authorList>
            <person name="Cui Y."/>
        </authorList>
    </citation>
    <scope>NUCLEOTIDE SEQUENCE</scope>
    <source>
        <tissue evidence="7">Adult mites</tissue>
    </source>
</reference>
<dbReference type="CDD" id="cd08065">
    <property type="entry name" value="MPN_eIF3h"/>
    <property type="match status" value="1"/>
</dbReference>
<comment type="subunit">
    <text evidence="4">Component of the eukaryotic translation initiation factor 3 (eIF-3) complex.</text>
</comment>
<dbReference type="Pfam" id="PF19445">
    <property type="entry name" value="eIF3h_C"/>
    <property type="match status" value="1"/>
</dbReference>
<keyword evidence="8" id="KW-1185">Reference proteome</keyword>
<dbReference type="Gene3D" id="3.40.140.10">
    <property type="entry name" value="Cytidine Deaminase, domain 2"/>
    <property type="match status" value="1"/>
</dbReference>
<evidence type="ECO:0000256" key="1">
    <source>
        <dbReference type="ARBA" id="ARBA00022490"/>
    </source>
</evidence>
<comment type="caution">
    <text evidence="7">The sequence shown here is derived from an EMBL/GenBank/DDBJ whole genome shotgun (WGS) entry which is preliminary data.</text>
</comment>
<comment type="similarity">
    <text evidence="4">Belongs to the eIF-3 subunit H family.</text>
</comment>
<dbReference type="GO" id="GO:0008237">
    <property type="term" value="F:metallopeptidase activity"/>
    <property type="evidence" value="ECO:0007669"/>
    <property type="project" value="InterPro"/>
</dbReference>
<comment type="subcellular location">
    <subcellularLocation>
        <location evidence="4">Cytoplasm</location>
    </subcellularLocation>
</comment>
<dbReference type="GO" id="GO:0016282">
    <property type="term" value="C:eukaryotic 43S preinitiation complex"/>
    <property type="evidence" value="ECO:0007669"/>
    <property type="project" value="UniProtKB-UniRule"/>
</dbReference>